<organism evidence="1 2">
    <name type="scientific">Undibacterium umbellatum</name>
    <dbReference type="NCBI Taxonomy" id="2762300"/>
    <lineage>
        <taxon>Bacteria</taxon>
        <taxon>Pseudomonadati</taxon>
        <taxon>Pseudomonadota</taxon>
        <taxon>Betaproteobacteria</taxon>
        <taxon>Burkholderiales</taxon>
        <taxon>Oxalobacteraceae</taxon>
        <taxon>Undibacterium</taxon>
    </lineage>
</organism>
<dbReference type="Proteomes" id="UP000646911">
    <property type="component" value="Unassembled WGS sequence"/>
</dbReference>
<dbReference type="EMBL" id="JACOFX010000018">
    <property type="protein sequence ID" value="MBC3910700.1"/>
    <property type="molecule type" value="Genomic_DNA"/>
</dbReference>
<reference evidence="1 2" key="1">
    <citation type="submission" date="2020-08" db="EMBL/GenBank/DDBJ databases">
        <title>Novel species isolated from subtropical streams in China.</title>
        <authorList>
            <person name="Lu H."/>
        </authorList>
    </citation>
    <scope>NUCLEOTIDE SEQUENCE [LARGE SCALE GENOMIC DNA]</scope>
    <source>
        <strain evidence="1 2">NL8W</strain>
    </source>
</reference>
<keyword evidence="2" id="KW-1185">Reference proteome</keyword>
<sequence length="126" mass="14110">MDSYPGGYSTVFFEEFNPSGGNYVTTTTDEFIFQFDDGQQTSFDDVRTMIESRKGQTYRPWAVLNEASSADAINLMRSATTVSVLRKTPASRTPALVYKFSLAGFTALFLKASEWCGFDANRIPRK</sequence>
<proteinExistence type="predicted"/>
<name>A0ABR6ZG46_9BURK</name>
<evidence type="ECO:0000313" key="1">
    <source>
        <dbReference type="EMBL" id="MBC3910700.1"/>
    </source>
</evidence>
<dbReference type="RefSeq" id="WP_186956272.1">
    <property type="nucleotide sequence ID" value="NZ_JACOFX010000018.1"/>
</dbReference>
<protein>
    <submittedName>
        <fullName evidence="1">Uncharacterized protein</fullName>
    </submittedName>
</protein>
<evidence type="ECO:0000313" key="2">
    <source>
        <dbReference type="Proteomes" id="UP000646911"/>
    </source>
</evidence>
<gene>
    <name evidence="1" type="ORF">H8L47_24325</name>
</gene>
<accession>A0ABR6ZG46</accession>
<comment type="caution">
    <text evidence="1">The sequence shown here is derived from an EMBL/GenBank/DDBJ whole genome shotgun (WGS) entry which is preliminary data.</text>
</comment>